<dbReference type="PANTHER" id="PTHR38481">
    <property type="entry name" value="HYALURONATE LYASE"/>
    <property type="match status" value="1"/>
</dbReference>
<dbReference type="GO" id="GO:0016837">
    <property type="term" value="F:carbon-oxygen lyase activity, acting on polysaccharides"/>
    <property type="evidence" value="ECO:0007669"/>
    <property type="project" value="UniProtKB-ARBA"/>
</dbReference>
<dbReference type="Gene3D" id="2.70.98.10">
    <property type="match status" value="1"/>
</dbReference>
<dbReference type="OrthoDB" id="9813244at2"/>
<dbReference type="InterPro" id="IPR004103">
    <property type="entry name" value="Lyase_8_C"/>
</dbReference>
<keyword evidence="3" id="KW-0456">Lyase</keyword>
<evidence type="ECO:0000256" key="2">
    <source>
        <dbReference type="ARBA" id="ARBA00022729"/>
    </source>
</evidence>
<evidence type="ECO:0008006" key="10">
    <source>
        <dbReference type="Google" id="ProtNLM"/>
    </source>
</evidence>
<dbReference type="InterPro" id="IPR011071">
    <property type="entry name" value="Lyase_8-like_C"/>
</dbReference>
<feature type="domain" description="Polysaccharide lyase 8 N-terminal alpha-helical" evidence="7">
    <location>
        <begin position="59"/>
        <end position="282"/>
    </location>
</feature>
<dbReference type="InterPro" id="IPR038970">
    <property type="entry name" value="Lyase_8"/>
</dbReference>
<dbReference type="EMBL" id="VMBG01000001">
    <property type="protein sequence ID" value="TSJ77841.1"/>
    <property type="molecule type" value="Genomic_DNA"/>
</dbReference>
<evidence type="ECO:0000256" key="4">
    <source>
        <dbReference type="PIRSR" id="PIRSR638970-1"/>
    </source>
</evidence>
<dbReference type="InterPro" id="IPR014718">
    <property type="entry name" value="GH-type_carb-bd"/>
</dbReference>
<dbReference type="AlphaFoldDB" id="A0A556QMG4"/>
<feature type="domain" description="Polysaccharide lyase family 8 C-terminal" evidence="6">
    <location>
        <begin position="564"/>
        <end position="624"/>
    </location>
</feature>
<evidence type="ECO:0000313" key="9">
    <source>
        <dbReference type="Proteomes" id="UP000315648"/>
    </source>
</evidence>
<dbReference type="Pfam" id="PF02884">
    <property type="entry name" value="Lyase_8_C"/>
    <property type="match status" value="1"/>
</dbReference>
<evidence type="ECO:0000259" key="6">
    <source>
        <dbReference type="Pfam" id="PF02884"/>
    </source>
</evidence>
<dbReference type="RefSeq" id="WP_144228183.1">
    <property type="nucleotide sequence ID" value="NZ_CBCRVV010000001.1"/>
</dbReference>
<evidence type="ECO:0000259" key="5">
    <source>
        <dbReference type="Pfam" id="PF02278"/>
    </source>
</evidence>
<dbReference type="InterPro" id="IPR012970">
    <property type="entry name" value="Lyase_8_alpha_N"/>
</dbReference>
<sequence>MASPDLQRLRDQLRRQILSVSPHNSDFPVVTGEPPTPAGNWADIDYSTRARGVWMPRLHLLRMQKLVTEATAAGNTAHINLAVAALKWWIENDPMSANWWHNQIGSPRLLAHSMLLLGEHVPPDVLARSRKIFDRAGNFVLKEDNVSRSPFTWTGANLLWISANQVLAGALTGDEALIGSAVSAALQEVRISPRTEEGIQVDGSFHQHGPLLYNGGYGNSFLCEGLFFFESTHGTRWAPEPHYHELIANFLLDGTRWMLRGEDYNHGCRDREITRPRQTNISLAPVAAFLAEAGGTRQAELRDLADALRTGAAPGCLSGNRMFYRADFMVQHEAAACISVRMHSKRTIRAECCNDEGKLTHHVADGLTYLLRDGSEYQDIFPVWDWQKLPGITCLQTPKPEPRQTVGNRGNADLVGGVSNGRHGACMQHLRSDHLNAHKSWFFGPGGVVCLGAGIRSSFAGPVVTTLDQSIVQGQVERGDRWLRHGPWGFIFPEATKVTVECGPKTGSWDLIGSSLSDAAQADVFLAYVNHGDTPDNATYAYLVTTDASADELTTLAASPAFQIAANTDSCQAVWWPETHLLQVSFFSPGSVSWLPGCTLTVDRECCVMLQSDGSGGWTLDAADIKQFGGRLSVELSSPSGPSKQGTVIFPEGDYLGQTARITL</sequence>
<proteinExistence type="inferred from homology"/>
<dbReference type="InterPro" id="IPR011013">
    <property type="entry name" value="Gal_mutarotase_sf_dom"/>
</dbReference>
<dbReference type="InterPro" id="IPR008929">
    <property type="entry name" value="Chondroitin_lyas"/>
</dbReference>
<keyword evidence="2" id="KW-0732">Signal</keyword>
<protein>
    <recommendedName>
        <fullName evidence="10">Chondroitin AC lyase</fullName>
    </recommendedName>
</protein>
<dbReference type="GO" id="GO:0005975">
    <property type="term" value="P:carbohydrate metabolic process"/>
    <property type="evidence" value="ECO:0007669"/>
    <property type="project" value="InterPro"/>
</dbReference>
<feature type="active site" evidence="4">
    <location>
        <position position="217"/>
    </location>
</feature>
<dbReference type="SUPFAM" id="SSF49863">
    <property type="entry name" value="Hyaluronate lyase-like, C-terminal domain"/>
    <property type="match status" value="1"/>
</dbReference>
<dbReference type="SUPFAM" id="SSF74650">
    <property type="entry name" value="Galactose mutarotase-like"/>
    <property type="match status" value="1"/>
</dbReference>
<feature type="domain" description="Polysaccharide lyase family 8 central" evidence="5">
    <location>
        <begin position="320"/>
        <end position="547"/>
    </location>
</feature>
<dbReference type="Gene3D" id="1.50.10.100">
    <property type="entry name" value="Chondroitin AC/alginate lyase"/>
    <property type="match status" value="1"/>
</dbReference>
<comment type="caution">
    <text evidence="8">The sequence shown here is derived from an EMBL/GenBank/DDBJ whole genome shotgun (WGS) entry which is preliminary data.</text>
</comment>
<dbReference type="InterPro" id="IPR003159">
    <property type="entry name" value="Lyase_8_central_dom"/>
</dbReference>
<feature type="active site" evidence="4">
    <location>
        <position position="271"/>
    </location>
</feature>
<evidence type="ECO:0000256" key="1">
    <source>
        <dbReference type="ARBA" id="ARBA00006699"/>
    </source>
</evidence>
<dbReference type="Proteomes" id="UP000315648">
    <property type="component" value="Unassembled WGS sequence"/>
</dbReference>
<evidence type="ECO:0000256" key="3">
    <source>
        <dbReference type="ARBA" id="ARBA00023239"/>
    </source>
</evidence>
<organism evidence="8 9">
    <name type="scientific">Rariglobus hedericola</name>
    <dbReference type="NCBI Taxonomy" id="2597822"/>
    <lineage>
        <taxon>Bacteria</taxon>
        <taxon>Pseudomonadati</taxon>
        <taxon>Verrucomicrobiota</taxon>
        <taxon>Opitutia</taxon>
        <taxon>Opitutales</taxon>
        <taxon>Opitutaceae</taxon>
        <taxon>Rariglobus</taxon>
    </lineage>
</organism>
<dbReference type="SUPFAM" id="SSF48230">
    <property type="entry name" value="Chondroitin AC/alginate lyase"/>
    <property type="match status" value="1"/>
</dbReference>
<dbReference type="PANTHER" id="PTHR38481:SF1">
    <property type="entry name" value="HYALURONATE LYASE"/>
    <property type="match status" value="1"/>
</dbReference>
<keyword evidence="9" id="KW-1185">Reference proteome</keyword>
<comment type="similarity">
    <text evidence="1">Belongs to the polysaccharide lyase 8 family.</text>
</comment>
<gene>
    <name evidence="8" type="ORF">FPL22_00610</name>
</gene>
<dbReference type="Pfam" id="PF02278">
    <property type="entry name" value="Lyase_8"/>
    <property type="match status" value="1"/>
</dbReference>
<dbReference type="GO" id="GO:0005576">
    <property type="term" value="C:extracellular region"/>
    <property type="evidence" value="ECO:0007669"/>
    <property type="project" value="InterPro"/>
</dbReference>
<evidence type="ECO:0000313" key="8">
    <source>
        <dbReference type="EMBL" id="TSJ77841.1"/>
    </source>
</evidence>
<dbReference type="GO" id="GO:0030246">
    <property type="term" value="F:carbohydrate binding"/>
    <property type="evidence" value="ECO:0007669"/>
    <property type="project" value="InterPro"/>
</dbReference>
<dbReference type="Pfam" id="PF08124">
    <property type="entry name" value="Lyase_8_N"/>
    <property type="match status" value="1"/>
</dbReference>
<name>A0A556QMG4_9BACT</name>
<feature type="active site" evidence="4">
    <location>
        <position position="208"/>
    </location>
</feature>
<accession>A0A556QMG4</accession>
<reference evidence="8 9" key="1">
    <citation type="submission" date="2019-07" db="EMBL/GenBank/DDBJ databases">
        <title>Description of 53C-WASEF.</title>
        <authorList>
            <person name="Pitt A."/>
            <person name="Hahn M.W."/>
        </authorList>
    </citation>
    <scope>NUCLEOTIDE SEQUENCE [LARGE SCALE GENOMIC DNA]</scope>
    <source>
        <strain evidence="8 9">53C-WASEF</strain>
    </source>
</reference>
<dbReference type="Gene3D" id="2.60.220.10">
    <property type="entry name" value="Polysaccharide lyase family 8-like, C-terminal"/>
    <property type="match status" value="1"/>
</dbReference>
<evidence type="ECO:0000259" key="7">
    <source>
        <dbReference type="Pfam" id="PF08124"/>
    </source>
</evidence>